<proteinExistence type="inferred from homology"/>
<protein>
    <recommendedName>
        <fullName evidence="7">Ribonuclease R</fullName>
        <shortName evidence="7">RNase R</shortName>
        <ecNumber evidence="7">3.1.13.1</ecNumber>
    </recommendedName>
</protein>
<evidence type="ECO:0000256" key="4">
    <source>
        <dbReference type="ARBA" id="ARBA00022801"/>
    </source>
</evidence>
<dbReference type="EMBL" id="JAZDRP010000001">
    <property type="protein sequence ID" value="MEE2525128.1"/>
    <property type="molecule type" value="Genomic_DNA"/>
</dbReference>
<dbReference type="InterPro" id="IPR040476">
    <property type="entry name" value="CSD2"/>
</dbReference>
<dbReference type="SUPFAM" id="SSF50249">
    <property type="entry name" value="Nucleic acid-binding proteins"/>
    <property type="match status" value="2"/>
</dbReference>
<dbReference type="InterPro" id="IPR011805">
    <property type="entry name" value="RNase_R"/>
</dbReference>
<dbReference type="InterPro" id="IPR012340">
    <property type="entry name" value="NA-bd_OB-fold"/>
</dbReference>
<dbReference type="Pfam" id="PF17876">
    <property type="entry name" value="CSD2"/>
    <property type="match status" value="1"/>
</dbReference>
<dbReference type="HAMAP" id="MF_01895">
    <property type="entry name" value="RNase_R"/>
    <property type="match status" value="1"/>
</dbReference>
<evidence type="ECO:0000256" key="6">
    <source>
        <dbReference type="ARBA" id="ARBA00022884"/>
    </source>
</evidence>
<dbReference type="CDD" id="cd04471">
    <property type="entry name" value="S1_RNase_R"/>
    <property type="match status" value="1"/>
</dbReference>
<keyword evidence="4 7" id="KW-0378">Hydrolase</keyword>
<feature type="domain" description="S1 motif" evidence="9">
    <location>
        <begin position="636"/>
        <end position="717"/>
    </location>
</feature>
<dbReference type="Gene3D" id="2.40.50.140">
    <property type="entry name" value="Nucleic acid-binding proteins"/>
    <property type="match status" value="1"/>
</dbReference>
<keyword evidence="11" id="KW-1185">Reference proteome</keyword>
<evidence type="ECO:0000256" key="7">
    <source>
        <dbReference type="HAMAP-Rule" id="MF_01895"/>
    </source>
</evidence>
<dbReference type="InterPro" id="IPR022966">
    <property type="entry name" value="RNase_II/R_CS"/>
</dbReference>
<reference evidence="10 11" key="1">
    <citation type="submission" date="2024-01" db="EMBL/GenBank/DDBJ databases">
        <title>Hyphobacterium bacterium isolated from marine sediment.</title>
        <authorList>
            <person name="Zhao S."/>
        </authorList>
    </citation>
    <scope>NUCLEOTIDE SEQUENCE [LARGE SCALE GENOMIC DNA]</scope>
    <source>
        <strain evidence="11">HN65</strain>
    </source>
</reference>
<sequence length="750" mass="83473">MTSKSKSGEQPLNRDSVLEAIRLGQGEFGKREIARALRLKGDDKIALKFCLRELLDEGLIRKEGRSAFALTEALPSVTVVIIHDRDNDGELLARPEKSRDDPPIIRMAPGEGAGGRGHPALGVGDRALVRLFPEDDGSYEARLIRKLGQSAHKILCVLKKGRGQPRLKPVDRRAKNELLPAKGEAEKAKDGDLVLCRLGREHRHGLKTAIIEEVIGDANSPRAGSLIALHSHGIPTGFGDEELAEVQQLKPVTIGDRTDLRDIPLITIDPIDARDHDDAVWAAPDDDPKNPDGWRVIVAIADVAAYVKPGSALDRGALKRGNSVYLPDRVVPMLPERLSNDLCSLRELEERPCMAVEMIFDANGHKCRHHFIRGWMKSAAKLAYDHAQAAINGHPNDKTGPLLEPVLKPLWGAYRALAKARKERGPLEIDAPERKVRIGEDGHVTRIETRDRFDAHKLIEEFMIQANVCAAETLEQKGRPLIYRAHEPPSLEKMESLADFLSTIDMKWSKGEPPRPDRFNRLLEQARGGEHYETVNEVVLRSQSQAVYSVENPGHYGLNLRRYAHFTSPIRRYADLTAHRALIRGCKLGKDGQTDAEASQLEAIAEDISTLERRAMAAERDATDRFIAQFLAERVGSEFEGRITGVTRFGCFVRLEETGADGLVPVSRLGQERFFHDEALHALVGNETGNMYRLGMPVTVRLDEATPITGGLLFEMLTPPERGPKRRRGAQRGRPKPAFRKGPRKKGRRR</sequence>
<name>A0ABU7LMH0_9PROT</name>
<dbReference type="NCBIfam" id="TIGR02063">
    <property type="entry name" value="RNase_R"/>
    <property type="match status" value="1"/>
</dbReference>
<keyword evidence="2 7" id="KW-0963">Cytoplasm</keyword>
<dbReference type="PANTHER" id="PTHR23355">
    <property type="entry name" value="RIBONUCLEASE"/>
    <property type="match status" value="1"/>
</dbReference>
<dbReference type="NCBIfam" id="TIGR00358">
    <property type="entry name" value="3_prime_RNase"/>
    <property type="match status" value="1"/>
</dbReference>
<evidence type="ECO:0000259" key="9">
    <source>
        <dbReference type="PROSITE" id="PS50126"/>
    </source>
</evidence>
<feature type="compositionally biased region" description="Basic residues" evidence="8">
    <location>
        <begin position="724"/>
        <end position="750"/>
    </location>
</feature>
<keyword evidence="5 7" id="KW-0269">Exonuclease</keyword>
<dbReference type="InterPro" id="IPR003029">
    <property type="entry name" value="S1_domain"/>
</dbReference>
<comment type="caution">
    <text evidence="10">The sequence shown here is derived from an EMBL/GenBank/DDBJ whole genome shotgun (WGS) entry which is preliminary data.</text>
</comment>
<dbReference type="InterPro" id="IPR050180">
    <property type="entry name" value="RNR_Ribonuclease"/>
</dbReference>
<accession>A0ABU7LMH0</accession>
<dbReference type="SMART" id="SM00955">
    <property type="entry name" value="RNB"/>
    <property type="match status" value="1"/>
</dbReference>
<organism evidence="10 11">
    <name type="scientific">Hyphobacterium lacteum</name>
    <dbReference type="NCBI Taxonomy" id="3116575"/>
    <lineage>
        <taxon>Bacteria</taxon>
        <taxon>Pseudomonadati</taxon>
        <taxon>Pseudomonadota</taxon>
        <taxon>Alphaproteobacteria</taxon>
        <taxon>Maricaulales</taxon>
        <taxon>Maricaulaceae</taxon>
        <taxon>Hyphobacterium</taxon>
    </lineage>
</organism>
<dbReference type="EC" id="3.1.13.1" evidence="7"/>
<evidence type="ECO:0000256" key="1">
    <source>
        <dbReference type="ARBA" id="ARBA00001849"/>
    </source>
</evidence>
<keyword evidence="3 7" id="KW-0540">Nuclease</keyword>
<dbReference type="Proteomes" id="UP001354971">
    <property type="component" value="Unassembled WGS sequence"/>
</dbReference>
<evidence type="ECO:0000256" key="3">
    <source>
        <dbReference type="ARBA" id="ARBA00022722"/>
    </source>
</evidence>
<evidence type="ECO:0000256" key="2">
    <source>
        <dbReference type="ARBA" id="ARBA00022490"/>
    </source>
</evidence>
<comment type="subcellular location">
    <subcellularLocation>
        <location evidence="7">Cytoplasm</location>
    </subcellularLocation>
</comment>
<evidence type="ECO:0000256" key="8">
    <source>
        <dbReference type="SAM" id="MobiDB-lite"/>
    </source>
</evidence>
<feature type="region of interest" description="Disordered" evidence="8">
    <location>
        <begin position="715"/>
        <end position="750"/>
    </location>
</feature>
<dbReference type="InterPro" id="IPR001900">
    <property type="entry name" value="RNase_II/R"/>
</dbReference>
<evidence type="ECO:0000313" key="11">
    <source>
        <dbReference type="Proteomes" id="UP001354971"/>
    </source>
</evidence>
<dbReference type="Pfam" id="PF00773">
    <property type="entry name" value="RNB"/>
    <property type="match status" value="1"/>
</dbReference>
<dbReference type="PROSITE" id="PS50126">
    <property type="entry name" value="S1"/>
    <property type="match status" value="1"/>
</dbReference>
<dbReference type="InterPro" id="IPR004476">
    <property type="entry name" value="RNase_II/RNase_R"/>
</dbReference>
<dbReference type="Pfam" id="PF00575">
    <property type="entry name" value="S1"/>
    <property type="match status" value="1"/>
</dbReference>
<comment type="similarity">
    <text evidence="7">Belongs to the RNR ribonuclease family. RNase R subfamily.</text>
</comment>
<dbReference type="SMART" id="SM00316">
    <property type="entry name" value="S1"/>
    <property type="match status" value="1"/>
</dbReference>
<comment type="function">
    <text evidence="7">3'-5' exoribonuclease that releases 5'-nucleoside monophosphates and is involved in maturation of structured RNAs.</text>
</comment>
<evidence type="ECO:0000256" key="5">
    <source>
        <dbReference type="ARBA" id="ARBA00022839"/>
    </source>
</evidence>
<comment type="catalytic activity">
    <reaction evidence="1 7">
        <text>Exonucleolytic cleavage in the 3'- to 5'-direction to yield nucleoside 5'-phosphates.</text>
        <dbReference type="EC" id="3.1.13.1"/>
    </reaction>
</comment>
<gene>
    <name evidence="7 10" type="primary">rnr</name>
    <name evidence="10" type="ORF">V0U79_02035</name>
</gene>
<dbReference type="RefSeq" id="WP_330197791.1">
    <property type="nucleotide sequence ID" value="NZ_JAZDRP010000001.1"/>
</dbReference>
<evidence type="ECO:0000313" key="10">
    <source>
        <dbReference type="EMBL" id="MEE2525128.1"/>
    </source>
</evidence>
<dbReference type="PROSITE" id="PS01175">
    <property type="entry name" value="RIBONUCLEASE_II"/>
    <property type="match status" value="1"/>
</dbReference>
<dbReference type="PANTHER" id="PTHR23355:SF9">
    <property type="entry name" value="DIS3-LIKE EXONUCLEASE 2"/>
    <property type="match status" value="1"/>
</dbReference>
<keyword evidence="6 7" id="KW-0694">RNA-binding</keyword>